<keyword evidence="4 5" id="KW-0949">S-adenosyl-L-methionine</keyword>
<dbReference type="Pfam" id="PF13649">
    <property type="entry name" value="Methyltransf_25"/>
    <property type="match status" value="1"/>
</dbReference>
<keyword evidence="1 5" id="KW-0963">Cytoplasm</keyword>
<dbReference type="RefSeq" id="WP_305747983.1">
    <property type="nucleotide sequence ID" value="NZ_JAUZEE010000001.1"/>
</dbReference>
<evidence type="ECO:0000313" key="8">
    <source>
        <dbReference type="Proteomes" id="UP001235760"/>
    </source>
</evidence>
<proteinExistence type="inferred from homology"/>
<name>A0ABT9FYW7_LEPDI</name>
<comment type="catalytic activity">
    <reaction evidence="5">
        <text>trans-aconitate + S-adenosyl-L-methionine = (E)-3-(methoxycarbonyl)pent-2-enedioate + S-adenosyl-L-homocysteine</text>
        <dbReference type="Rhea" id="RHEA:14969"/>
        <dbReference type="ChEBI" id="CHEBI:15708"/>
        <dbReference type="ChEBI" id="CHEBI:57470"/>
        <dbReference type="ChEBI" id="CHEBI:57856"/>
        <dbReference type="ChEBI" id="CHEBI:59789"/>
        <dbReference type="EC" id="2.1.1.144"/>
    </reaction>
</comment>
<dbReference type="EC" id="2.1.1.144" evidence="5"/>
<protein>
    <recommendedName>
        <fullName evidence="5">Trans-aconitate 2-methyltransferase</fullName>
        <ecNumber evidence="5">2.1.1.144</ecNumber>
    </recommendedName>
</protein>
<evidence type="ECO:0000256" key="5">
    <source>
        <dbReference type="HAMAP-Rule" id="MF_00560"/>
    </source>
</evidence>
<comment type="similarity">
    <text evidence="5">Belongs to the methyltransferase superfamily. Tam family.</text>
</comment>
<dbReference type="SUPFAM" id="SSF53335">
    <property type="entry name" value="S-adenosyl-L-methionine-dependent methyltransferases"/>
    <property type="match status" value="1"/>
</dbReference>
<comment type="function">
    <text evidence="5">Catalyzes the S-adenosylmethionine monomethyl esterification of trans-aconitate.</text>
</comment>
<dbReference type="PANTHER" id="PTHR43861:SF1">
    <property type="entry name" value="TRANS-ACONITATE 2-METHYLTRANSFERASE"/>
    <property type="match status" value="1"/>
</dbReference>
<dbReference type="Gene3D" id="1.10.150.290">
    <property type="entry name" value="S-adenosyl-L-methionine-dependent methyltransferases"/>
    <property type="match status" value="1"/>
</dbReference>
<keyword evidence="8" id="KW-1185">Reference proteome</keyword>
<dbReference type="InterPro" id="IPR041698">
    <property type="entry name" value="Methyltransf_25"/>
</dbReference>
<dbReference type="InterPro" id="IPR023149">
    <property type="entry name" value="Trans_acon_MeTrfase_C"/>
</dbReference>
<accession>A0ABT9FYW7</accession>
<dbReference type="GO" id="GO:0030798">
    <property type="term" value="F:trans-aconitate 2-methyltransferase activity"/>
    <property type="evidence" value="ECO:0007669"/>
    <property type="project" value="UniProtKB-EC"/>
</dbReference>
<keyword evidence="3 5" id="KW-0808">Transferase</keyword>
<dbReference type="PANTHER" id="PTHR43861">
    <property type="entry name" value="TRANS-ACONITATE 2-METHYLTRANSFERASE-RELATED"/>
    <property type="match status" value="1"/>
</dbReference>
<comment type="caution">
    <text evidence="7">The sequence shown here is derived from an EMBL/GenBank/DDBJ whole genome shotgun (WGS) entry which is preliminary data.</text>
</comment>
<sequence length="261" mass="29252">MSDWNDTLYLRFGDQRTRAAVDLLARVQPEPRAAVHEVVDLGCGPGNSTALLAARWPQAHITGVDRSPAMLQAARRALPALDWVEADVATWQASEGRPVDLLFANAVFQWVPDHARLLPRLLGQVRPGGVLALQMPANRDEPSHRWMRELPGPWSGRLGAAAEAMNHVLAPADYFDLLAPLAAEIDLWETRYEQVMDDADAIVDWVRATGLRPFLDALADESERADYLAAYRARIDAAYPRRADGRRLFRFPRLFMVVRRA</sequence>
<dbReference type="InterPro" id="IPR029063">
    <property type="entry name" value="SAM-dependent_MTases_sf"/>
</dbReference>
<comment type="subcellular location">
    <subcellularLocation>
        <location evidence="5">Cytoplasm</location>
    </subcellularLocation>
</comment>
<dbReference type="InterPro" id="IPR023506">
    <property type="entry name" value="Trans-aconitate_MeTrfase"/>
</dbReference>
<evidence type="ECO:0000313" key="7">
    <source>
        <dbReference type="EMBL" id="MDP4299428.1"/>
    </source>
</evidence>
<dbReference type="GO" id="GO:0032259">
    <property type="term" value="P:methylation"/>
    <property type="evidence" value="ECO:0007669"/>
    <property type="project" value="UniProtKB-KW"/>
</dbReference>
<feature type="domain" description="Methyltransferase" evidence="6">
    <location>
        <begin position="38"/>
        <end position="129"/>
    </location>
</feature>
<evidence type="ECO:0000259" key="6">
    <source>
        <dbReference type="Pfam" id="PF13649"/>
    </source>
</evidence>
<dbReference type="Gene3D" id="3.40.50.150">
    <property type="entry name" value="Vaccinia Virus protein VP39"/>
    <property type="match status" value="1"/>
</dbReference>
<organism evidence="7 8">
    <name type="scientific">Leptothrix discophora</name>
    <dbReference type="NCBI Taxonomy" id="89"/>
    <lineage>
        <taxon>Bacteria</taxon>
        <taxon>Pseudomonadati</taxon>
        <taxon>Pseudomonadota</taxon>
        <taxon>Betaproteobacteria</taxon>
        <taxon>Burkholderiales</taxon>
        <taxon>Sphaerotilaceae</taxon>
        <taxon>Leptothrix</taxon>
    </lineage>
</organism>
<evidence type="ECO:0000256" key="2">
    <source>
        <dbReference type="ARBA" id="ARBA00022603"/>
    </source>
</evidence>
<reference evidence="7 8" key="1">
    <citation type="submission" date="2023-08" db="EMBL/GenBank/DDBJ databases">
        <authorList>
            <person name="Roldan D.M."/>
            <person name="Menes R.J."/>
        </authorList>
    </citation>
    <scope>NUCLEOTIDE SEQUENCE [LARGE SCALE GENOMIC DNA]</scope>
    <source>
        <strain evidence="7 8">CCM 2812</strain>
    </source>
</reference>
<evidence type="ECO:0000256" key="1">
    <source>
        <dbReference type="ARBA" id="ARBA00022490"/>
    </source>
</evidence>
<evidence type="ECO:0000256" key="4">
    <source>
        <dbReference type="ARBA" id="ARBA00022691"/>
    </source>
</evidence>
<dbReference type="Proteomes" id="UP001235760">
    <property type="component" value="Unassembled WGS sequence"/>
</dbReference>
<dbReference type="HAMAP" id="MF_00560">
    <property type="entry name" value="Tran_acon_Me_trans"/>
    <property type="match status" value="1"/>
</dbReference>
<dbReference type="NCBIfam" id="NF002463">
    <property type="entry name" value="PRK01683.1"/>
    <property type="match status" value="1"/>
</dbReference>
<dbReference type="EMBL" id="JAUZEE010000001">
    <property type="protein sequence ID" value="MDP4299428.1"/>
    <property type="molecule type" value="Genomic_DNA"/>
</dbReference>
<gene>
    <name evidence="5 7" type="primary">tam</name>
    <name evidence="7" type="ORF">Q8X39_02165</name>
</gene>
<evidence type="ECO:0000256" key="3">
    <source>
        <dbReference type="ARBA" id="ARBA00022679"/>
    </source>
</evidence>
<dbReference type="CDD" id="cd02440">
    <property type="entry name" value="AdoMet_MTases"/>
    <property type="match status" value="1"/>
</dbReference>
<keyword evidence="2 5" id="KW-0489">Methyltransferase</keyword>